<dbReference type="Proteomes" id="UP000029922">
    <property type="component" value="Unassembled WGS sequence"/>
</dbReference>
<dbReference type="PANTHER" id="PTHR47685:SF1">
    <property type="entry name" value="MAGNESIUM TRANSPORT PROTEIN CORA"/>
    <property type="match status" value="1"/>
</dbReference>
<evidence type="ECO:0000256" key="2">
    <source>
        <dbReference type="ARBA" id="ARBA00009765"/>
    </source>
</evidence>
<reference evidence="15 18" key="2">
    <citation type="submission" date="2018-06" db="EMBL/GenBank/DDBJ databases">
        <authorList>
            <consortium name="Pathogen Informatics"/>
            <person name="Doyle S."/>
        </authorList>
    </citation>
    <scope>NUCLEOTIDE SEQUENCE [LARGE SCALE GENOMIC DNA]</scope>
    <source>
        <strain evidence="15 18">NCTC12714</strain>
    </source>
</reference>
<keyword evidence="4 14" id="KW-0813">Transport</keyword>
<keyword evidence="6" id="KW-0997">Cell inner membrane</keyword>
<dbReference type="InterPro" id="IPR050829">
    <property type="entry name" value="CorA_MIT"/>
</dbReference>
<dbReference type="InterPro" id="IPR002523">
    <property type="entry name" value="MgTranspt_CorA/ZnTranspt_ZntB"/>
</dbReference>
<dbReference type="InterPro" id="IPR045863">
    <property type="entry name" value="CorA_TM1_TM2"/>
</dbReference>
<protein>
    <recommendedName>
        <fullName evidence="3 14">Magnesium transport protein CorA</fullName>
    </recommendedName>
</protein>
<evidence type="ECO:0000256" key="14">
    <source>
        <dbReference type="RuleBase" id="RU362010"/>
    </source>
</evidence>
<dbReference type="GO" id="GO:0015099">
    <property type="term" value="F:nickel cation transmembrane transporter activity"/>
    <property type="evidence" value="ECO:0007669"/>
    <property type="project" value="TreeGrafter"/>
</dbReference>
<evidence type="ECO:0000256" key="5">
    <source>
        <dbReference type="ARBA" id="ARBA00022475"/>
    </source>
</evidence>
<dbReference type="RefSeq" id="WP_034559526.1">
    <property type="nucleotide sequence ID" value="NZ_FZML01000013.1"/>
</dbReference>
<dbReference type="Proteomes" id="UP000255139">
    <property type="component" value="Unassembled WGS sequence"/>
</dbReference>
<comment type="subcellular location">
    <subcellularLocation>
        <location evidence="1">Cell inner membrane</location>
        <topology evidence="1">Multi-pass membrane protein</topology>
    </subcellularLocation>
    <subcellularLocation>
        <location evidence="14">Membrane</location>
        <topology evidence="14">Multi-pass membrane protein</topology>
    </subcellularLocation>
</comment>
<keyword evidence="7 14" id="KW-0812">Transmembrane</keyword>
<keyword evidence="11 14" id="KW-0472">Membrane</keyword>
<dbReference type="Gene3D" id="3.30.460.20">
    <property type="entry name" value="CorA soluble domain-like"/>
    <property type="match status" value="1"/>
</dbReference>
<evidence type="ECO:0000313" key="15">
    <source>
        <dbReference type="EMBL" id="STQ86164.1"/>
    </source>
</evidence>
<evidence type="ECO:0000313" key="18">
    <source>
        <dbReference type="Proteomes" id="UP000255139"/>
    </source>
</evidence>
<dbReference type="InterPro" id="IPR004488">
    <property type="entry name" value="Mg/Co-transport_prot_CorA"/>
</dbReference>
<evidence type="ECO:0000256" key="11">
    <source>
        <dbReference type="ARBA" id="ARBA00023136"/>
    </source>
</evidence>
<dbReference type="OrthoDB" id="9803416at2"/>
<comment type="function">
    <text evidence="14">Mediates influx of magnesium ions.</text>
</comment>
<name>A0A099TY97_9HELI</name>
<dbReference type="SUPFAM" id="SSF144083">
    <property type="entry name" value="Magnesium transport protein CorA, transmembrane region"/>
    <property type="match status" value="1"/>
</dbReference>
<evidence type="ECO:0000256" key="6">
    <source>
        <dbReference type="ARBA" id="ARBA00022519"/>
    </source>
</evidence>
<dbReference type="InterPro" id="IPR045861">
    <property type="entry name" value="CorA_cytoplasmic_dom"/>
</dbReference>
<keyword evidence="5 14" id="KW-1003">Cell membrane</keyword>
<dbReference type="STRING" id="216.LS73_09830"/>
<keyword evidence="9 14" id="KW-1133">Transmembrane helix</keyword>
<dbReference type="EMBL" id="JRPD02000031">
    <property type="protein sequence ID" value="TLD98410.1"/>
    <property type="molecule type" value="Genomic_DNA"/>
</dbReference>
<dbReference type="GO" id="GO:0015095">
    <property type="term" value="F:magnesium ion transmembrane transporter activity"/>
    <property type="evidence" value="ECO:0007669"/>
    <property type="project" value="UniProtKB-UniRule"/>
</dbReference>
<comment type="subunit">
    <text evidence="12">Homopentamer. In the absence of Mg(2+), interactions between subunits are weakened, and dimers, trimers and tetramers can be observed in vitro.</text>
</comment>
<sequence length="323" mass="37446">MLSIYTKADSGLVQKILFNIEDGVLPNNMLWVDSLYPTSDEMNYITNQYGLNIPTQEEREEIEFSSRYWEDSSSITINAHFLMRVASSNEDLVLLNETVTFMTTQNVLFTIRFNDFKIFEEMQNRILASPKNFEDGYDVLDKMFEVMVEKDADILEWIDKEARKLRVNILGEKNEYTSDKLLKGISSLQELNMRVRNSLFDKRRAMTSLIKSDKIDIDTKRNLTIVLKDLNSLVDFNVAQIHALDNIQTILANQINIEQNKVIKLFTVATMAMMPPTLIGTIYGMNFEVMPELKWDYGYPMVIIVMIISTILPVVIFKKKGWL</sequence>
<comment type="similarity">
    <text evidence="2 14">Belongs to the CorA metal ion transporter (MIT) (TC 1.A.35) family.</text>
</comment>
<dbReference type="GO" id="GO:0015087">
    <property type="term" value="F:cobalt ion transmembrane transporter activity"/>
    <property type="evidence" value="ECO:0007669"/>
    <property type="project" value="UniProtKB-UniRule"/>
</dbReference>
<keyword evidence="8 14" id="KW-0460">Magnesium</keyword>
<comment type="catalytic activity">
    <reaction evidence="13">
        <text>Mg(2+)(in) = Mg(2+)(out)</text>
        <dbReference type="Rhea" id="RHEA:29827"/>
        <dbReference type="ChEBI" id="CHEBI:18420"/>
    </reaction>
</comment>
<dbReference type="Pfam" id="PF01544">
    <property type="entry name" value="CorA"/>
    <property type="match status" value="1"/>
</dbReference>
<reference evidence="16 17" key="1">
    <citation type="journal article" date="2014" name="Genome Announc.">
        <title>Draft genome sequences of eight enterohepatic helicobacter species isolated from both laboratory and wild rodents.</title>
        <authorList>
            <person name="Sheh A."/>
            <person name="Shen Z."/>
            <person name="Fox J.G."/>
        </authorList>
    </citation>
    <scope>NUCLEOTIDE SEQUENCE [LARGE SCALE GENOMIC DNA]</scope>
    <source>
        <strain evidence="16 17">ST1</strain>
    </source>
</reference>
<accession>A0A099TY97</accession>
<evidence type="ECO:0000313" key="17">
    <source>
        <dbReference type="Proteomes" id="UP000029922"/>
    </source>
</evidence>
<evidence type="ECO:0000256" key="1">
    <source>
        <dbReference type="ARBA" id="ARBA00004429"/>
    </source>
</evidence>
<keyword evidence="18" id="KW-1185">Reference proteome</keyword>
<evidence type="ECO:0000313" key="16">
    <source>
        <dbReference type="EMBL" id="TLD98410.1"/>
    </source>
</evidence>
<keyword evidence="10 14" id="KW-0406">Ion transport</keyword>
<dbReference type="PANTHER" id="PTHR47685">
    <property type="entry name" value="MAGNESIUM TRANSPORT PROTEIN CORA"/>
    <property type="match status" value="1"/>
</dbReference>
<dbReference type="EMBL" id="UGJE01000002">
    <property type="protein sequence ID" value="STQ86164.1"/>
    <property type="molecule type" value="Genomic_DNA"/>
</dbReference>
<organism evidence="15 18">
    <name type="scientific">Helicobacter muridarum</name>
    <dbReference type="NCBI Taxonomy" id="216"/>
    <lineage>
        <taxon>Bacteria</taxon>
        <taxon>Pseudomonadati</taxon>
        <taxon>Campylobacterota</taxon>
        <taxon>Epsilonproteobacteria</taxon>
        <taxon>Campylobacterales</taxon>
        <taxon>Helicobacteraceae</taxon>
        <taxon>Helicobacter</taxon>
    </lineage>
</organism>
<evidence type="ECO:0000256" key="9">
    <source>
        <dbReference type="ARBA" id="ARBA00022989"/>
    </source>
</evidence>
<evidence type="ECO:0000256" key="4">
    <source>
        <dbReference type="ARBA" id="ARBA00022448"/>
    </source>
</evidence>
<dbReference type="AlphaFoldDB" id="A0A099TY97"/>
<evidence type="ECO:0000256" key="8">
    <source>
        <dbReference type="ARBA" id="ARBA00022842"/>
    </source>
</evidence>
<dbReference type="Gene3D" id="1.20.58.340">
    <property type="entry name" value="Magnesium transport protein CorA, transmembrane region"/>
    <property type="match status" value="2"/>
</dbReference>
<dbReference type="SUPFAM" id="SSF143865">
    <property type="entry name" value="CorA soluble domain-like"/>
    <property type="match status" value="1"/>
</dbReference>
<proteinExistence type="inferred from homology"/>
<evidence type="ECO:0000256" key="7">
    <source>
        <dbReference type="ARBA" id="ARBA00022692"/>
    </source>
</evidence>
<evidence type="ECO:0000256" key="10">
    <source>
        <dbReference type="ARBA" id="ARBA00023065"/>
    </source>
</evidence>
<dbReference type="FunFam" id="1.20.58.340:FF:000001">
    <property type="entry name" value="Magnesium transport protein CorA"/>
    <property type="match status" value="1"/>
</dbReference>
<feature type="transmembrane region" description="Helical" evidence="14">
    <location>
        <begin position="265"/>
        <end position="285"/>
    </location>
</feature>
<dbReference type="NCBIfam" id="TIGR00383">
    <property type="entry name" value="corA"/>
    <property type="match status" value="1"/>
</dbReference>
<evidence type="ECO:0000256" key="3">
    <source>
        <dbReference type="ARBA" id="ARBA00019439"/>
    </source>
</evidence>
<evidence type="ECO:0000256" key="13">
    <source>
        <dbReference type="ARBA" id="ARBA00034269"/>
    </source>
</evidence>
<feature type="transmembrane region" description="Helical" evidence="14">
    <location>
        <begin position="297"/>
        <end position="317"/>
    </location>
</feature>
<dbReference type="GO" id="GO:0005886">
    <property type="term" value="C:plasma membrane"/>
    <property type="evidence" value="ECO:0007669"/>
    <property type="project" value="UniProtKB-SubCell"/>
</dbReference>
<gene>
    <name evidence="14 15" type="primary">corA</name>
    <name evidence="16" type="ORF">LS73_008965</name>
    <name evidence="15" type="ORF">NCTC12714_00966</name>
</gene>
<evidence type="ECO:0000256" key="12">
    <source>
        <dbReference type="ARBA" id="ARBA00025941"/>
    </source>
</evidence>